<gene>
    <name evidence="3" type="ORF">chiPu_0025601</name>
</gene>
<dbReference type="AlphaFoldDB" id="A0A401TGR8"/>
<feature type="chain" id="PRO_5019144558" evidence="2">
    <location>
        <begin position="23"/>
        <end position="99"/>
    </location>
</feature>
<evidence type="ECO:0000313" key="3">
    <source>
        <dbReference type="EMBL" id="GCC41808.1"/>
    </source>
</evidence>
<name>A0A401TGR8_CHIPU</name>
<evidence type="ECO:0000313" key="4">
    <source>
        <dbReference type="Proteomes" id="UP000287033"/>
    </source>
</evidence>
<dbReference type="Proteomes" id="UP000287033">
    <property type="component" value="Unassembled WGS sequence"/>
</dbReference>
<organism evidence="3 4">
    <name type="scientific">Chiloscyllium punctatum</name>
    <name type="common">Brownbanded bambooshark</name>
    <name type="synonym">Hemiscyllium punctatum</name>
    <dbReference type="NCBI Taxonomy" id="137246"/>
    <lineage>
        <taxon>Eukaryota</taxon>
        <taxon>Metazoa</taxon>
        <taxon>Chordata</taxon>
        <taxon>Craniata</taxon>
        <taxon>Vertebrata</taxon>
        <taxon>Chondrichthyes</taxon>
        <taxon>Elasmobranchii</taxon>
        <taxon>Galeomorphii</taxon>
        <taxon>Galeoidea</taxon>
        <taxon>Orectolobiformes</taxon>
        <taxon>Hemiscylliidae</taxon>
        <taxon>Chiloscyllium</taxon>
    </lineage>
</organism>
<protein>
    <submittedName>
        <fullName evidence="3">Uncharacterized protein</fullName>
    </submittedName>
</protein>
<accession>A0A401TGR8</accession>
<evidence type="ECO:0000256" key="1">
    <source>
        <dbReference type="SAM" id="MobiDB-lite"/>
    </source>
</evidence>
<keyword evidence="4" id="KW-1185">Reference proteome</keyword>
<feature type="region of interest" description="Disordered" evidence="1">
    <location>
        <begin position="59"/>
        <end position="82"/>
    </location>
</feature>
<keyword evidence="2" id="KW-0732">Signal</keyword>
<reference evidence="3 4" key="1">
    <citation type="journal article" date="2018" name="Nat. Ecol. Evol.">
        <title>Shark genomes provide insights into elasmobranch evolution and the origin of vertebrates.</title>
        <authorList>
            <person name="Hara Y"/>
            <person name="Yamaguchi K"/>
            <person name="Onimaru K"/>
            <person name="Kadota M"/>
            <person name="Koyanagi M"/>
            <person name="Keeley SD"/>
            <person name="Tatsumi K"/>
            <person name="Tanaka K"/>
            <person name="Motone F"/>
            <person name="Kageyama Y"/>
            <person name="Nozu R"/>
            <person name="Adachi N"/>
            <person name="Nishimura O"/>
            <person name="Nakagawa R"/>
            <person name="Tanegashima C"/>
            <person name="Kiyatake I"/>
            <person name="Matsumoto R"/>
            <person name="Murakumo K"/>
            <person name="Nishida K"/>
            <person name="Terakita A"/>
            <person name="Kuratani S"/>
            <person name="Sato K"/>
            <person name="Hyodo S Kuraku.S."/>
        </authorList>
    </citation>
    <scope>NUCLEOTIDE SEQUENCE [LARGE SCALE GENOMIC DNA]</scope>
</reference>
<proteinExistence type="predicted"/>
<sequence>MASTPPHPSWLPLLLLHCLVQADGRSRASPGVAEAVPPRAGWVDGRSRGVGMGVVRRNRRDPERRSEVGGAAVRKGGPGPGVSRRIAVCDWWRSRARIR</sequence>
<dbReference type="EMBL" id="BEZZ01061832">
    <property type="protein sequence ID" value="GCC41808.1"/>
    <property type="molecule type" value="Genomic_DNA"/>
</dbReference>
<evidence type="ECO:0000256" key="2">
    <source>
        <dbReference type="SAM" id="SignalP"/>
    </source>
</evidence>
<comment type="caution">
    <text evidence="3">The sequence shown here is derived from an EMBL/GenBank/DDBJ whole genome shotgun (WGS) entry which is preliminary data.</text>
</comment>
<feature type="signal peptide" evidence="2">
    <location>
        <begin position="1"/>
        <end position="22"/>
    </location>
</feature>